<reference evidence="4" key="1">
    <citation type="submission" date="2016-12" db="EMBL/GenBank/DDBJ databases">
        <authorList>
            <person name="Gulvik C.A."/>
        </authorList>
    </citation>
    <scope>NUCLEOTIDE SEQUENCE [LARGE SCALE GENOMIC DNA]</scope>
    <source>
        <strain evidence="4">ATCC 51725</strain>
    </source>
</reference>
<feature type="transmembrane region" description="Helical" evidence="1">
    <location>
        <begin position="120"/>
        <end position="142"/>
    </location>
</feature>
<dbReference type="AlphaFoldDB" id="A0A1Q8EDX0"/>
<dbReference type="OrthoDB" id="9813051at2"/>
<dbReference type="RefSeq" id="WP_075099070.1">
    <property type="nucleotide sequence ID" value="NZ_MSJL01000016.1"/>
</dbReference>
<feature type="transmembrane region" description="Helical" evidence="1">
    <location>
        <begin position="171"/>
        <end position="200"/>
    </location>
</feature>
<name>A0A1Q8EDX0_STRAI</name>
<evidence type="ECO:0000313" key="2">
    <source>
        <dbReference type="EMBL" id="OLF49943.1"/>
    </source>
</evidence>
<keyword evidence="1" id="KW-0812">Transmembrane</keyword>
<dbReference type="Pfam" id="PF07314">
    <property type="entry name" value="Lit"/>
    <property type="match status" value="1"/>
</dbReference>
<evidence type="ECO:0000256" key="1">
    <source>
        <dbReference type="SAM" id="Phobius"/>
    </source>
</evidence>
<keyword evidence="4" id="KW-1185">Reference proteome</keyword>
<dbReference type="NCBIfam" id="TIGR01906">
    <property type="entry name" value="integ_TIGR01906"/>
    <property type="match status" value="1"/>
</dbReference>
<keyword evidence="1" id="KW-0472">Membrane</keyword>
<dbReference type="InterPro" id="IPR010178">
    <property type="entry name" value="Lit"/>
</dbReference>
<dbReference type="Proteomes" id="UP000255213">
    <property type="component" value="Unassembled WGS sequence"/>
</dbReference>
<feature type="transmembrane region" description="Helical" evidence="1">
    <location>
        <begin position="7"/>
        <end position="30"/>
    </location>
</feature>
<keyword evidence="1" id="KW-1133">Transmembrane helix</keyword>
<protein>
    <submittedName>
        <fullName evidence="3">Integral membrane protein</fullName>
    </submittedName>
</protein>
<evidence type="ECO:0000313" key="4">
    <source>
        <dbReference type="Proteomes" id="UP000186437"/>
    </source>
</evidence>
<dbReference type="Proteomes" id="UP000186437">
    <property type="component" value="Unassembled WGS sequence"/>
</dbReference>
<evidence type="ECO:0000313" key="5">
    <source>
        <dbReference type="Proteomes" id="UP000255213"/>
    </source>
</evidence>
<dbReference type="EMBL" id="UHEN01000001">
    <property type="protein sequence ID" value="SUN07854.1"/>
    <property type="molecule type" value="Genomic_DNA"/>
</dbReference>
<sequence>MNSKISLVASLLFILSAAIVWTIYLAWIFYPLEIQWLELEKVVYMKPATISHNFNILLRYLTLPWEHTLSMPSFPSSASGLHHFQQVKWLFHLAQAVFLMTLPGFLSFWKKIVKKGYGSLYRSAFVTAAILPIVIGIFGMIVGFDRFFTLFHQILFAGDSSWLFNPYTDPVIHILPAAFFLHCFLLFFVLYEGFCFAMIVMCHSRKKVL</sequence>
<accession>A0A1Q8EDX0</accession>
<proteinExistence type="predicted"/>
<organism evidence="2 4">
    <name type="scientific">Streptococcus acidominimus</name>
    <dbReference type="NCBI Taxonomy" id="1326"/>
    <lineage>
        <taxon>Bacteria</taxon>
        <taxon>Bacillati</taxon>
        <taxon>Bacillota</taxon>
        <taxon>Bacilli</taxon>
        <taxon>Lactobacillales</taxon>
        <taxon>Streptococcaceae</taxon>
        <taxon>Streptococcus</taxon>
    </lineage>
</organism>
<reference evidence="2" key="2">
    <citation type="submission" date="2016-12" db="EMBL/GenBank/DDBJ databases">
        <authorList>
            <person name="Song W.-J."/>
            <person name="Kurnit D.M."/>
        </authorList>
    </citation>
    <scope>NUCLEOTIDE SEQUENCE [LARGE SCALE GENOMIC DNA]</scope>
    <source>
        <strain evidence="2">ATCC 51725</strain>
    </source>
</reference>
<reference evidence="3 5" key="3">
    <citation type="submission" date="2018-06" db="EMBL/GenBank/DDBJ databases">
        <authorList>
            <consortium name="Pathogen Informatics"/>
            <person name="Doyle S."/>
        </authorList>
    </citation>
    <scope>NUCLEOTIDE SEQUENCE [LARGE SCALE GENOMIC DNA]</scope>
    <source>
        <strain evidence="3 5">NCTC12957</strain>
    </source>
</reference>
<dbReference type="EMBL" id="MSJL01000016">
    <property type="protein sequence ID" value="OLF49943.1"/>
    <property type="molecule type" value="Genomic_DNA"/>
</dbReference>
<evidence type="ECO:0000313" key="3">
    <source>
        <dbReference type="EMBL" id="SUN07854.1"/>
    </source>
</evidence>
<feature type="transmembrane region" description="Helical" evidence="1">
    <location>
        <begin position="89"/>
        <end position="108"/>
    </location>
</feature>
<gene>
    <name evidence="2" type="ORF">BU200_04695</name>
    <name evidence="3" type="ORF">NCTC12957_01442</name>
</gene>